<gene>
    <name evidence="1" type="ORF">PAPYR_10606</name>
</gene>
<organism evidence="1 2">
    <name type="scientific">Paratrimastix pyriformis</name>
    <dbReference type="NCBI Taxonomy" id="342808"/>
    <lineage>
        <taxon>Eukaryota</taxon>
        <taxon>Metamonada</taxon>
        <taxon>Preaxostyla</taxon>
        <taxon>Paratrimastigidae</taxon>
        <taxon>Paratrimastix</taxon>
    </lineage>
</organism>
<dbReference type="Gene3D" id="3.30.1140.40">
    <property type="entry name" value="Tctex-1"/>
    <property type="match status" value="1"/>
</dbReference>
<accession>A0ABQ8U5J6</accession>
<keyword evidence="2" id="KW-1185">Reference proteome</keyword>
<comment type="caution">
    <text evidence="1">The sequence shown here is derived from an EMBL/GenBank/DDBJ whole genome shotgun (WGS) entry which is preliminary data.</text>
</comment>
<dbReference type="CDD" id="cd21455">
    <property type="entry name" value="DLC-like_DYNLT1_DYNLT3"/>
    <property type="match status" value="1"/>
</dbReference>
<proteinExistence type="predicted"/>
<name>A0ABQ8U5J6_9EUKA</name>
<dbReference type="Pfam" id="PF03645">
    <property type="entry name" value="Tctex-1"/>
    <property type="match status" value="1"/>
</dbReference>
<dbReference type="PANTHER" id="PTHR21255">
    <property type="entry name" value="T-COMPLEX-ASSOCIATED-TESTIS-EXPRESSED 1/ DYNEIN LIGHT CHAIN"/>
    <property type="match status" value="1"/>
</dbReference>
<dbReference type="InterPro" id="IPR005334">
    <property type="entry name" value="Tctex-1-like"/>
</dbReference>
<dbReference type="EMBL" id="JAPMOS010000143">
    <property type="protein sequence ID" value="KAJ4454630.1"/>
    <property type="molecule type" value="Genomic_DNA"/>
</dbReference>
<evidence type="ECO:0000313" key="1">
    <source>
        <dbReference type="EMBL" id="KAJ4454630.1"/>
    </source>
</evidence>
<dbReference type="Proteomes" id="UP001141327">
    <property type="component" value="Unassembled WGS sequence"/>
</dbReference>
<evidence type="ECO:0000313" key="2">
    <source>
        <dbReference type="Proteomes" id="UP001141327"/>
    </source>
</evidence>
<reference evidence="1" key="1">
    <citation type="journal article" date="2022" name="bioRxiv">
        <title>Genomics of Preaxostyla Flagellates Illuminates Evolutionary Transitions and the Path Towards Mitochondrial Loss.</title>
        <authorList>
            <person name="Novak L.V.F."/>
            <person name="Treitli S.C."/>
            <person name="Pyrih J."/>
            <person name="Halakuc P."/>
            <person name="Pipaliya S.V."/>
            <person name="Vacek V."/>
            <person name="Brzon O."/>
            <person name="Soukal P."/>
            <person name="Eme L."/>
            <person name="Dacks J.B."/>
            <person name="Karnkowska A."/>
            <person name="Elias M."/>
            <person name="Hampl V."/>
        </authorList>
    </citation>
    <scope>NUCLEOTIDE SEQUENCE</scope>
    <source>
        <strain evidence="1">RCP-MX</strain>
    </source>
</reference>
<dbReference type="InterPro" id="IPR038586">
    <property type="entry name" value="Tctex-1-like_sf"/>
</dbReference>
<sequence length="113" mass="12384">MEIGDTHPFPTDDIREAIRETVAAVIPAGTEFQNTRLDYWSTAVTEGILKKLTTLQQNFKFIVTCHIVQNIGAGLHTASVSLWDRQTDGYVTETIGGDTDSVHCIATVYGLSV</sequence>
<dbReference type="PANTHER" id="PTHR21255:SF4">
    <property type="entry name" value="DYNEIN LIGHT CHAIN TCTEX-TYPE"/>
    <property type="match status" value="1"/>
</dbReference>
<protein>
    <submittedName>
        <fullName evidence="1">Dynein molecular motor protein light chain 1</fullName>
    </submittedName>
</protein>